<sequence length="115" mass="13542">MKRVILGILFLLTITVTFGQSKWDQKKIDYFVDEAVKEFHLDKKQQKELLKERTNYILDYKEVSKKAKAGEITGEEKKTQLNECNNNFVETLKTISGEDNVQPFLLRMRDELKKV</sequence>
<comment type="caution">
    <text evidence="1">The sequence shown here is derived from an EMBL/GenBank/DDBJ whole genome shotgun (WGS) entry which is preliminary data.</text>
</comment>
<dbReference type="Proteomes" id="UP001647509">
    <property type="component" value="Unassembled WGS sequence"/>
</dbReference>
<proteinExistence type="predicted"/>
<dbReference type="EMBL" id="JAHKPD010000013">
    <property type="protein sequence ID" value="MBU2950986.1"/>
    <property type="molecule type" value="Genomic_DNA"/>
</dbReference>
<gene>
    <name evidence="1" type="ORF">KO493_09775</name>
</gene>
<protein>
    <submittedName>
        <fullName evidence="1">Uncharacterized protein</fullName>
    </submittedName>
</protein>
<keyword evidence="2" id="KW-1185">Reference proteome</keyword>
<organism evidence="1 2">
    <name type="scientific">Pseudotamlana agarivorans</name>
    <dbReference type="NCBI Taxonomy" id="481183"/>
    <lineage>
        <taxon>Bacteria</taxon>
        <taxon>Pseudomonadati</taxon>
        <taxon>Bacteroidota</taxon>
        <taxon>Flavobacteriia</taxon>
        <taxon>Flavobacteriales</taxon>
        <taxon>Flavobacteriaceae</taxon>
        <taxon>Pseudotamlana</taxon>
    </lineage>
</organism>
<name>A0ACC5U9N3_9FLAO</name>
<accession>A0ACC5U9N3</accession>
<evidence type="ECO:0000313" key="1">
    <source>
        <dbReference type="EMBL" id="MBU2950986.1"/>
    </source>
</evidence>
<reference evidence="1" key="1">
    <citation type="submission" date="2021-05" db="EMBL/GenBank/DDBJ databases">
        <title>Draft genomes of bacteria isolated from model marine particles.</title>
        <authorList>
            <person name="Datta M.S."/>
            <person name="Schwartzman J.A."/>
            <person name="Enke T.N."/>
            <person name="Saavedra J."/>
            <person name="Cermak N."/>
            <person name="Cordero O.X."/>
        </authorList>
    </citation>
    <scope>NUCLEOTIDE SEQUENCE</scope>
    <source>
        <strain evidence="1">I2M19</strain>
    </source>
</reference>
<evidence type="ECO:0000313" key="2">
    <source>
        <dbReference type="Proteomes" id="UP001647509"/>
    </source>
</evidence>